<evidence type="ECO:0000313" key="1">
    <source>
        <dbReference type="EMBL" id="MEG3439524.1"/>
    </source>
</evidence>
<dbReference type="AlphaFoldDB" id="A0AAW9R0Z2"/>
<accession>A0AAW9R0Z2</accession>
<organism evidence="1 2">
    <name type="scientific">Pannus brasiliensis CCIBt3594</name>
    <dbReference type="NCBI Taxonomy" id="1427578"/>
    <lineage>
        <taxon>Bacteria</taxon>
        <taxon>Bacillati</taxon>
        <taxon>Cyanobacteriota</taxon>
        <taxon>Cyanophyceae</taxon>
        <taxon>Oscillatoriophycideae</taxon>
        <taxon>Chroococcales</taxon>
        <taxon>Microcystaceae</taxon>
        <taxon>Pannus</taxon>
    </lineage>
</organism>
<dbReference type="RefSeq" id="WP_332867008.1">
    <property type="nucleotide sequence ID" value="NZ_JBAFSM010000051.1"/>
</dbReference>
<keyword evidence="2" id="KW-1185">Reference proteome</keyword>
<proteinExistence type="predicted"/>
<comment type="caution">
    <text evidence="1">The sequence shown here is derived from an EMBL/GenBank/DDBJ whole genome shotgun (WGS) entry which is preliminary data.</text>
</comment>
<protein>
    <submittedName>
        <fullName evidence="1">Uncharacterized protein</fullName>
    </submittedName>
</protein>
<name>A0AAW9R0Z2_9CHRO</name>
<reference evidence="1 2" key="1">
    <citation type="submission" date="2024-01" db="EMBL/GenBank/DDBJ databases">
        <title>Genomic insights into the taxonomy and metabolism of the cyanobacterium Pannus brasiliensis CCIBt3594.</title>
        <authorList>
            <person name="Machado M."/>
            <person name="Botero N.B."/>
            <person name="Andreote A.P.D."/>
            <person name="Feitosa A.M.T."/>
            <person name="Popin R."/>
            <person name="Sivonen K."/>
            <person name="Fiore M.F."/>
        </authorList>
    </citation>
    <scope>NUCLEOTIDE SEQUENCE [LARGE SCALE GENOMIC DNA]</scope>
    <source>
        <strain evidence="1 2">CCIBt3594</strain>
    </source>
</reference>
<evidence type="ECO:0000313" key="2">
    <source>
        <dbReference type="Proteomes" id="UP001328733"/>
    </source>
</evidence>
<gene>
    <name evidence="1" type="ORF">V0288_20520</name>
</gene>
<sequence>MVITNLEHLSSIARENSFGNLDRHAPRKVKGGIGRRSGVGIEAKAISRAAGNVVAVTATAAVTAALSFSLDNY</sequence>
<dbReference type="EMBL" id="JBAFSM010000051">
    <property type="protein sequence ID" value="MEG3439524.1"/>
    <property type="molecule type" value="Genomic_DNA"/>
</dbReference>
<dbReference type="Proteomes" id="UP001328733">
    <property type="component" value="Unassembled WGS sequence"/>
</dbReference>